<feature type="transmembrane region" description="Helical" evidence="1">
    <location>
        <begin position="143"/>
        <end position="167"/>
    </location>
</feature>
<dbReference type="SUPFAM" id="SSF55073">
    <property type="entry name" value="Nucleotide cyclase"/>
    <property type="match status" value="1"/>
</dbReference>
<dbReference type="PROSITE" id="PS50887">
    <property type="entry name" value="GGDEF"/>
    <property type="match status" value="1"/>
</dbReference>
<dbReference type="InterPro" id="IPR029787">
    <property type="entry name" value="Nucleotide_cyclase"/>
</dbReference>
<dbReference type="InterPro" id="IPR043128">
    <property type="entry name" value="Rev_trsase/Diguanyl_cyclase"/>
</dbReference>
<evidence type="ECO:0000259" key="2">
    <source>
        <dbReference type="PROSITE" id="PS50887"/>
    </source>
</evidence>
<dbReference type="NCBIfam" id="TIGR00254">
    <property type="entry name" value="GGDEF"/>
    <property type="match status" value="1"/>
</dbReference>
<accession>A0ABQ3XK41</accession>
<dbReference type="SMART" id="SM00267">
    <property type="entry name" value="GGDEF"/>
    <property type="match status" value="1"/>
</dbReference>
<keyword evidence="1" id="KW-1133">Transmembrane helix</keyword>
<dbReference type="Pfam" id="PF00990">
    <property type="entry name" value="GGDEF"/>
    <property type="match status" value="1"/>
</dbReference>
<dbReference type="InterPro" id="IPR052163">
    <property type="entry name" value="DGC-Regulatory_Protein"/>
</dbReference>
<protein>
    <recommendedName>
        <fullName evidence="2">GGDEF domain-containing protein</fullName>
    </recommendedName>
</protein>
<dbReference type="PANTHER" id="PTHR46663:SF2">
    <property type="entry name" value="GGDEF DOMAIN-CONTAINING PROTEIN"/>
    <property type="match status" value="1"/>
</dbReference>
<evidence type="ECO:0000256" key="1">
    <source>
        <dbReference type="SAM" id="Phobius"/>
    </source>
</evidence>
<comment type="caution">
    <text evidence="3">The sequence shown here is derived from an EMBL/GenBank/DDBJ whole genome shotgun (WGS) entry which is preliminary data.</text>
</comment>
<sequence length="480" mass="50710">MLATPSVVLPGSTIAVVCYLAGLCLIGGYLVAAARSLPPGRRRAWLPLIVMVALGATGPAVFQLAGLPGAPAAALNDVALLLWLGVYPPAALAVHRMLAGRALPRPVRRAIVKDVLVVTAAALMFAWYLLIRPALPGVVDGDRWGVIAVFCYPLGDVVLLALAVTVLLIPGRRTVPEHLIVAGFGLSLLVDVANTLLPVSATDANVWYMPTYLVINALLTAATVHPDRDAAIRPVSRSEPAPGMRGWRMALLGAALCGVGLSTIVLPHRGWERGPAAACMTVMIVVILSRLRRAVADLEDAERTLRHQATHDQLTGLANRSRLLTDMRDAVHDAPTLFFVDLDGFKAVNDTHGHHCGDVVLQTVAARLTRIVRSTDTVARLGGDEFVVVCTALDTAATASLSQRIESVLAEPIDVGDCTVAIGASIGVLTLPATVTMTEQQTDNLISELLSTADAAMYEAKRAGGGTRTVEHTPLFSVIR</sequence>
<feature type="domain" description="GGDEF" evidence="2">
    <location>
        <begin position="333"/>
        <end position="473"/>
    </location>
</feature>
<dbReference type="Gene3D" id="3.30.70.270">
    <property type="match status" value="1"/>
</dbReference>
<dbReference type="Proteomes" id="UP000612282">
    <property type="component" value="Unassembled WGS sequence"/>
</dbReference>
<evidence type="ECO:0000313" key="3">
    <source>
        <dbReference type="EMBL" id="GID58864.1"/>
    </source>
</evidence>
<keyword evidence="1" id="KW-0472">Membrane</keyword>
<keyword evidence="4" id="KW-1185">Reference proteome</keyword>
<feature type="transmembrane region" description="Helical" evidence="1">
    <location>
        <begin position="246"/>
        <end position="268"/>
    </location>
</feature>
<dbReference type="EMBL" id="BOMG01000092">
    <property type="protein sequence ID" value="GID58864.1"/>
    <property type="molecule type" value="Genomic_DNA"/>
</dbReference>
<organism evidence="3 4">
    <name type="scientific">Actinoplanes couchii</name>
    <dbReference type="NCBI Taxonomy" id="403638"/>
    <lineage>
        <taxon>Bacteria</taxon>
        <taxon>Bacillati</taxon>
        <taxon>Actinomycetota</taxon>
        <taxon>Actinomycetes</taxon>
        <taxon>Micromonosporales</taxon>
        <taxon>Micromonosporaceae</taxon>
        <taxon>Actinoplanes</taxon>
    </lineage>
</organism>
<gene>
    <name evidence="3" type="ORF">Aco03nite_072680</name>
</gene>
<dbReference type="PANTHER" id="PTHR46663">
    <property type="entry name" value="DIGUANYLATE CYCLASE DGCT-RELATED"/>
    <property type="match status" value="1"/>
</dbReference>
<dbReference type="CDD" id="cd01949">
    <property type="entry name" value="GGDEF"/>
    <property type="match status" value="1"/>
</dbReference>
<feature type="transmembrane region" description="Helical" evidence="1">
    <location>
        <begin position="207"/>
        <end position="225"/>
    </location>
</feature>
<keyword evidence="1" id="KW-0812">Transmembrane</keyword>
<feature type="transmembrane region" description="Helical" evidence="1">
    <location>
        <begin position="111"/>
        <end position="131"/>
    </location>
</feature>
<feature type="transmembrane region" description="Helical" evidence="1">
    <location>
        <begin position="78"/>
        <end position="99"/>
    </location>
</feature>
<proteinExistence type="predicted"/>
<feature type="transmembrane region" description="Helical" evidence="1">
    <location>
        <begin position="12"/>
        <end position="32"/>
    </location>
</feature>
<evidence type="ECO:0000313" key="4">
    <source>
        <dbReference type="Proteomes" id="UP000612282"/>
    </source>
</evidence>
<name>A0ABQ3XK41_9ACTN</name>
<reference evidence="3 4" key="1">
    <citation type="submission" date="2021-01" db="EMBL/GenBank/DDBJ databases">
        <title>Whole genome shotgun sequence of Actinoplanes couchii NBRC 106145.</title>
        <authorList>
            <person name="Komaki H."/>
            <person name="Tamura T."/>
        </authorList>
    </citation>
    <scope>NUCLEOTIDE SEQUENCE [LARGE SCALE GENOMIC DNA]</scope>
    <source>
        <strain evidence="3 4">NBRC 106145</strain>
    </source>
</reference>
<feature type="transmembrane region" description="Helical" evidence="1">
    <location>
        <begin position="179"/>
        <end position="201"/>
    </location>
</feature>
<feature type="transmembrane region" description="Helical" evidence="1">
    <location>
        <begin position="44"/>
        <end position="66"/>
    </location>
</feature>
<dbReference type="InterPro" id="IPR000160">
    <property type="entry name" value="GGDEF_dom"/>
</dbReference>